<gene>
    <name evidence="3" type="primary">LOC104767800</name>
</gene>
<dbReference type="GeneID" id="104767800"/>
<reference evidence="3" key="2">
    <citation type="submission" date="2025-08" db="UniProtKB">
        <authorList>
            <consortium name="RefSeq"/>
        </authorList>
    </citation>
    <scope>IDENTIFICATION</scope>
    <source>
        <tissue evidence="3">Leaf</tissue>
    </source>
</reference>
<dbReference type="InterPro" id="IPR017451">
    <property type="entry name" value="F-box-assoc_interact_dom"/>
</dbReference>
<dbReference type="Pfam" id="PF07734">
    <property type="entry name" value="FBA_1"/>
    <property type="match status" value="1"/>
</dbReference>
<proteinExistence type="predicted"/>
<feature type="domain" description="F-box associated beta-propeller type 1" evidence="1">
    <location>
        <begin position="40"/>
        <end position="206"/>
    </location>
</feature>
<reference evidence="2" key="1">
    <citation type="journal article" date="2014" name="Nat. Commun.">
        <title>The emerging biofuel crop Camelina sativa retains a highly undifferentiated hexaploid genome structure.</title>
        <authorList>
            <person name="Kagale S."/>
            <person name="Koh C."/>
            <person name="Nixon J."/>
            <person name="Bollina V."/>
            <person name="Clarke W.E."/>
            <person name="Tuteja R."/>
            <person name="Spillane C."/>
            <person name="Robinson S.J."/>
            <person name="Links M.G."/>
            <person name="Clarke C."/>
            <person name="Higgins E.E."/>
            <person name="Huebert T."/>
            <person name="Sharpe A.G."/>
            <person name="Parkin I.A."/>
        </authorList>
    </citation>
    <scope>NUCLEOTIDE SEQUENCE [LARGE SCALE GENOMIC DNA]</scope>
    <source>
        <strain evidence="2">cv. DH55</strain>
    </source>
</reference>
<evidence type="ECO:0000313" key="2">
    <source>
        <dbReference type="Proteomes" id="UP000694864"/>
    </source>
</evidence>
<dbReference type="RefSeq" id="XP_010490080.2">
    <property type="nucleotide sequence ID" value="XM_010491778.2"/>
</dbReference>
<evidence type="ECO:0000313" key="3">
    <source>
        <dbReference type="RefSeq" id="XP_010490080.2"/>
    </source>
</evidence>
<accession>A0ABM0XRX8</accession>
<keyword evidence="2" id="KW-1185">Reference proteome</keyword>
<name>A0ABM0XRX8_CAMSA</name>
<sequence>MNRFSYALGYDDKKSQSCRSHKFLRFIDSYYQYDPEKQFFLGNTYWCAAKRNEDVEDVFADCIICFDFTSERFGPLLPLPCSGGYHDYTTLSCVREEKLALLLQHDESNPYELDLWFTTKIETEEVLWSKFLRVETAGFDSYVPHICGGFFIDEEKKLAIGFDEDNRHSVIVIGEANYLKALDLGGDFGHQYRPDMCSYVPSLVQIKQPAGGEGKQHSDLEKIRYYENMSRLVSRGPNLF</sequence>
<evidence type="ECO:0000259" key="1">
    <source>
        <dbReference type="Pfam" id="PF07734"/>
    </source>
</evidence>
<dbReference type="Proteomes" id="UP000694864">
    <property type="component" value="Chromosome 19"/>
</dbReference>
<organism evidence="2 3">
    <name type="scientific">Camelina sativa</name>
    <name type="common">False flax</name>
    <name type="synonym">Myagrum sativum</name>
    <dbReference type="NCBI Taxonomy" id="90675"/>
    <lineage>
        <taxon>Eukaryota</taxon>
        <taxon>Viridiplantae</taxon>
        <taxon>Streptophyta</taxon>
        <taxon>Embryophyta</taxon>
        <taxon>Tracheophyta</taxon>
        <taxon>Spermatophyta</taxon>
        <taxon>Magnoliopsida</taxon>
        <taxon>eudicotyledons</taxon>
        <taxon>Gunneridae</taxon>
        <taxon>Pentapetalae</taxon>
        <taxon>rosids</taxon>
        <taxon>malvids</taxon>
        <taxon>Brassicales</taxon>
        <taxon>Brassicaceae</taxon>
        <taxon>Camelineae</taxon>
        <taxon>Camelina</taxon>
    </lineage>
</organism>
<dbReference type="NCBIfam" id="TIGR01640">
    <property type="entry name" value="F_box_assoc_1"/>
    <property type="match status" value="1"/>
</dbReference>
<protein>
    <submittedName>
        <fullName evidence="3">F-box protein At2g38590-like</fullName>
    </submittedName>
</protein>
<dbReference type="InterPro" id="IPR006527">
    <property type="entry name" value="F-box-assoc_dom_typ1"/>
</dbReference>